<evidence type="ECO:0000256" key="1">
    <source>
        <dbReference type="SAM" id="SignalP"/>
    </source>
</evidence>
<dbReference type="Proteomes" id="UP000189462">
    <property type="component" value="Unassembled WGS sequence"/>
</dbReference>
<accession>A0A1V3NGL8</accession>
<comment type="caution">
    <text evidence="2">The sequence shown here is derived from an EMBL/GenBank/DDBJ whole genome shotgun (WGS) entry which is preliminary data.</text>
</comment>
<evidence type="ECO:0000313" key="2">
    <source>
        <dbReference type="EMBL" id="OOG24249.1"/>
    </source>
</evidence>
<evidence type="ECO:0000313" key="3">
    <source>
        <dbReference type="Proteomes" id="UP000189462"/>
    </source>
</evidence>
<dbReference type="OrthoDB" id="9255859at2"/>
<keyword evidence="1" id="KW-0732">Signal</keyword>
<proteinExistence type="predicted"/>
<sequence length="186" mass="20572">MQHILRLALGACLAIATFSSQAYEISRHSDGSFNLTISGIAINSGSSLERESILFNDPSSPVQIRSHATAIAYQDRAFRFAAETIIVVDHPIRGLQLRTIQYDAFGQHMSNLANTEIKDFGAGEVSLSAQWRARETDITRLLTSVTYIARVRLADGSQWVYDQDELIVALRSLNLEQKIGDDGDSE</sequence>
<feature type="chain" id="PRO_5012008057" evidence="1">
    <location>
        <begin position="23"/>
        <end position="186"/>
    </location>
</feature>
<protein>
    <submittedName>
        <fullName evidence="2">Uncharacterized protein</fullName>
    </submittedName>
</protein>
<dbReference type="RefSeq" id="WP_077278853.1">
    <property type="nucleotide sequence ID" value="NZ_MVBK01000049.1"/>
</dbReference>
<name>A0A1V3NGL8_9GAMM</name>
<reference evidence="2 3" key="1">
    <citation type="submission" date="2017-02" db="EMBL/GenBank/DDBJ databases">
        <title>Genomic diversity within the haloalkaliphilic genus Thioalkalivibrio.</title>
        <authorList>
            <person name="Ahn A.-C."/>
            <person name="Meier-Kolthoff J."/>
            <person name="Overmars L."/>
            <person name="Richter M."/>
            <person name="Woyke T."/>
            <person name="Sorokin D.Y."/>
            <person name="Muyzer G."/>
        </authorList>
    </citation>
    <scope>NUCLEOTIDE SEQUENCE [LARGE SCALE GENOMIC DNA]</scope>
    <source>
        <strain evidence="2 3">ALJD</strain>
    </source>
</reference>
<dbReference type="AlphaFoldDB" id="A0A1V3NGL8"/>
<feature type="signal peptide" evidence="1">
    <location>
        <begin position="1"/>
        <end position="22"/>
    </location>
</feature>
<dbReference type="STRING" id="108003.B1C78_09185"/>
<gene>
    <name evidence="2" type="ORF">B1C78_09185</name>
</gene>
<keyword evidence="3" id="KW-1185">Reference proteome</keyword>
<organism evidence="2 3">
    <name type="scientific">Thioalkalivibrio denitrificans</name>
    <dbReference type="NCBI Taxonomy" id="108003"/>
    <lineage>
        <taxon>Bacteria</taxon>
        <taxon>Pseudomonadati</taxon>
        <taxon>Pseudomonadota</taxon>
        <taxon>Gammaproteobacteria</taxon>
        <taxon>Chromatiales</taxon>
        <taxon>Ectothiorhodospiraceae</taxon>
        <taxon>Thioalkalivibrio</taxon>
    </lineage>
</organism>
<dbReference type="EMBL" id="MVBK01000049">
    <property type="protein sequence ID" value="OOG24249.1"/>
    <property type="molecule type" value="Genomic_DNA"/>
</dbReference>